<organism evidence="2 3">
    <name type="scientific">Dendryphion nanum</name>
    <dbReference type="NCBI Taxonomy" id="256645"/>
    <lineage>
        <taxon>Eukaryota</taxon>
        <taxon>Fungi</taxon>
        <taxon>Dikarya</taxon>
        <taxon>Ascomycota</taxon>
        <taxon>Pezizomycotina</taxon>
        <taxon>Dothideomycetes</taxon>
        <taxon>Pleosporomycetidae</taxon>
        <taxon>Pleosporales</taxon>
        <taxon>Torulaceae</taxon>
        <taxon>Dendryphion</taxon>
    </lineage>
</organism>
<evidence type="ECO:0000313" key="2">
    <source>
        <dbReference type="EMBL" id="KAH7110369.1"/>
    </source>
</evidence>
<keyword evidence="1" id="KW-0732">Signal</keyword>
<sequence>MKFLTTILPVMALLSPAVRAINMTFYNPQCGVDYAFGPFYEELLLQAETPTSTIEFTDFFTANGSMSVTSSTAQGAEDVLALRQALLPVDGSVRWNHFPNITFVAEDTDTTKTYQLSGILHVIEAGNCATTYFSTRFTVTKNITSKIPNLQPRSGSLVTYDGFRVESSLDPCFASY</sequence>
<dbReference type="Proteomes" id="UP000700596">
    <property type="component" value="Unassembled WGS sequence"/>
</dbReference>
<dbReference type="AlphaFoldDB" id="A0A9P9D0T7"/>
<proteinExistence type="predicted"/>
<evidence type="ECO:0000256" key="1">
    <source>
        <dbReference type="SAM" id="SignalP"/>
    </source>
</evidence>
<comment type="caution">
    <text evidence="2">The sequence shown here is derived from an EMBL/GenBank/DDBJ whole genome shotgun (WGS) entry which is preliminary data.</text>
</comment>
<name>A0A9P9D0T7_9PLEO</name>
<feature type="signal peptide" evidence="1">
    <location>
        <begin position="1"/>
        <end position="20"/>
    </location>
</feature>
<reference evidence="2" key="1">
    <citation type="journal article" date="2021" name="Nat. Commun.">
        <title>Genetic determinants of endophytism in the Arabidopsis root mycobiome.</title>
        <authorList>
            <person name="Mesny F."/>
            <person name="Miyauchi S."/>
            <person name="Thiergart T."/>
            <person name="Pickel B."/>
            <person name="Atanasova L."/>
            <person name="Karlsson M."/>
            <person name="Huettel B."/>
            <person name="Barry K.W."/>
            <person name="Haridas S."/>
            <person name="Chen C."/>
            <person name="Bauer D."/>
            <person name="Andreopoulos W."/>
            <person name="Pangilinan J."/>
            <person name="LaButti K."/>
            <person name="Riley R."/>
            <person name="Lipzen A."/>
            <person name="Clum A."/>
            <person name="Drula E."/>
            <person name="Henrissat B."/>
            <person name="Kohler A."/>
            <person name="Grigoriev I.V."/>
            <person name="Martin F.M."/>
            <person name="Hacquard S."/>
        </authorList>
    </citation>
    <scope>NUCLEOTIDE SEQUENCE</scope>
    <source>
        <strain evidence="2">MPI-CAGE-CH-0243</strain>
    </source>
</reference>
<feature type="chain" id="PRO_5040303868" evidence="1">
    <location>
        <begin position="21"/>
        <end position="176"/>
    </location>
</feature>
<keyword evidence="3" id="KW-1185">Reference proteome</keyword>
<protein>
    <submittedName>
        <fullName evidence="2">Uncharacterized protein</fullName>
    </submittedName>
</protein>
<evidence type="ECO:0000313" key="3">
    <source>
        <dbReference type="Proteomes" id="UP000700596"/>
    </source>
</evidence>
<gene>
    <name evidence="2" type="ORF">B0J11DRAFT_544536</name>
</gene>
<dbReference type="OrthoDB" id="5176208at2759"/>
<accession>A0A9P9D0T7</accession>
<dbReference type="EMBL" id="JAGMWT010000028">
    <property type="protein sequence ID" value="KAH7110369.1"/>
    <property type="molecule type" value="Genomic_DNA"/>
</dbReference>